<accession>A0A7V8SJ70</accession>
<dbReference type="GO" id="GO:0008270">
    <property type="term" value="F:zinc ion binding"/>
    <property type="evidence" value="ECO:0007669"/>
    <property type="project" value="InterPro"/>
</dbReference>
<feature type="binding site" evidence="2">
    <location>
        <position position="179"/>
    </location>
    <ligand>
        <name>dihydroxyacetone phosphate</name>
        <dbReference type="ChEBI" id="CHEBI:57642"/>
    </ligand>
</feature>
<evidence type="ECO:0000256" key="2">
    <source>
        <dbReference type="PIRSR" id="PIRSR001359-2"/>
    </source>
</evidence>
<dbReference type="PIRSF" id="PIRSF001359">
    <property type="entry name" value="F_bP_aldolase_II"/>
    <property type="match status" value="1"/>
</dbReference>
<evidence type="ECO:0000256" key="1">
    <source>
        <dbReference type="PIRSR" id="PIRSR001359-1"/>
    </source>
</evidence>
<keyword evidence="3" id="KW-0479">Metal-binding</keyword>
<dbReference type="SUPFAM" id="SSF51569">
    <property type="entry name" value="Aldolase"/>
    <property type="match status" value="1"/>
</dbReference>
<dbReference type="RefSeq" id="WP_180745539.1">
    <property type="nucleotide sequence ID" value="NZ_CBCRWQ010000002.1"/>
</dbReference>
<organism evidence="4 5">
    <name type="scientific">Pseudolactococcus laudensis</name>
    <dbReference type="NCBI Taxonomy" id="1494461"/>
    <lineage>
        <taxon>Bacteria</taxon>
        <taxon>Bacillati</taxon>
        <taxon>Bacillota</taxon>
        <taxon>Bacilli</taxon>
        <taxon>Lactobacillales</taxon>
        <taxon>Streptococcaceae</taxon>
        <taxon>Pseudolactococcus</taxon>
    </lineage>
</organism>
<name>A0A7V8SJ70_9LACT</name>
<dbReference type="AlphaFoldDB" id="A0A7V8SJ70"/>
<dbReference type="Proteomes" id="UP000530186">
    <property type="component" value="Unassembled WGS sequence"/>
</dbReference>
<feature type="binding site" evidence="3">
    <location>
        <position position="104"/>
    </location>
    <ligand>
        <name>Zn(2+)</name>
        <dbReference type="ChEBI" id="CHEBI:29105"/>
        <label>2</label>
    </ligand>
</feature>
<feature type="binding site" evidence="3">
    <location>
        <position position="83"/>
    </location>
    <ligand>
        <name>Zn(2+)</name>
        <dbReference type="ChEBI" id="CHEBI:29105"/>
        <label>1</label>
        <note>catalytic</note>
    </ligand>
</feature>
<keyword evidence="5" id="KW-1185">Reference proteome</keyword>
<dbReference type="PANTHER" id="PTHR30304">
    <property type="entry name" value="D-TAGATOSE-1,6-BISPHOSPHATE ALDOLASE"/>
    <property type="match status" value="1"/>
</dbReference>
<gene>
    <name evidence="4" type="ORF">HZR21_00680</name>
</gene>
<feature type="binding site" evidence="3">
    <location>
        <position position="178"/>
    </location>
    <ligand>
        <name>Zn(2+)</name>
        <dbReference type="ChEBI" id="CHEBI:29105"/>
        <label>1</label>
        <note>catalytic</note>
    </ligand>
</feature>
<dbReference type="InterPro" id="IPR000771">
    <property type="entry name" value="FBA_II"/>
</dbReference>
<evidence type="ECO:0000256" key="3">
    <source>
        <dbReference type="PIRSR" id="PIRSR001359-3"/>
    </source>
</evidence>
<feature type="binding site" evidence="3">
    <location>
        <position position="134"/>
    </location>
    <ligand>
        <name>Zn(2+)</name>
        <dbReference type="ChEBI" id="CHEBI:29105"/>
        <label>2</label>
    </ligand>
</feature>
<dbReference type="EMBL" id="JACBNY010000001">
    <property type="protein sequence ID" value="MBA0015675.1"/>
    <property type="molecule type" value="Genomic_DNA"/>
</dbReference>
<dbReference type="NCBIfam" id="TIGR00167">
    <property type="entry name" value="cbbA"/>
    <property type="match status" value="1"/>
</dbReference>
<dbReference type="GO" id="GO:0016832">
    <property type="term" value="F:aldehyde-lyase activity"/>
    <property type="evidence" value="ECO:0007669"/>
    <property type="project" value="InterPro"/>
</dbReference>
<keyword evidence="3" id="KW-0862">Zinc</keyword>
<comment type="cofactor">
    <cofactor evidence="3">
        <name>Zn(2+)</name>
        <dbReference type="ChEBI" id="CHEBI:29105"/>
    </cofactor>
    <text evidence="3">Binds 2 Zn(2+) ions per subunit. One is catalytic and the other provides a structural contribution.</text>
</comment>
<proteinExistence type="predicted"/>
<evidence type="ECO:0000313" key="4">
    <source>
        <dbReference type="EMBL" id="MBA0015675.1"/>
    </source>
</evidence>
<evidence type="ECO:0000313" key="5">
    <source>
        <dbReference type="Proteomes" id="UP000530186"/>
    </source>
</evidence>
<protein>
    <submittedName>
        <fullName evidence="4">Class II fructose-bisphosphate aldolase family protein</fullName>
    </submittedName>
</protein>
<feature type="binding site" evidence="2">
    <location>
        <begin position="230"/>
        <end position="233"/>
    </location>
    <ligand>
        <name>dihydroxyacetone phosphate</name>
        <dbReference type="ChEBI" id="CHEBI:57642"/>
    </ligand>
</feature>
<dbReference type="CDD" id="cd00947">
    <property type="entry name" value="TBP_aldolase_IIB"/>
    <property type="match status" value="1"/>
</dbReference>
<dbReference type="GeneID" id="303194019"/>
<feature type="binding site" evidence="3">
    <location>
        <position position="208"/>
    </location>
    <ligand>
        <name>Zn(2+)</name>
        <dbReference type="ChEBI" id="CHEBI:29105"/>
        <label>1</label>
        <note>catalytic</note>
    </ligand>
</feature>
<dbReference type="GO" id="GO:0005975">
    <property type="term" value="P:carbohydrate metabolic process"/>
    <property type="evidence" value="ECO:0007669"/>
    <property type="project" value="InterPro"/>
</dbReference>
<dbReference type="Pfam" id="PF01116">
    <property type="entry name" value="F_bP_aldolase"/>
    <property type="match status" value="1"/>
</dbReference>
<comment type="caution">
    <text evidence="4">The sequence shown here is derived from an EMBL/GenBank/DDBJ whole genome shotgun (WGS) entry which is preliminary data.</text>
</comment>
<dbReference type="InterPro" id="IPR013785">
    <property type="entry name" value="Aldolase_TIM"/>
</dbReference>
<dbReference type="Gene3D" id="3.20.20.70">
    <property type="entry name" value="Aldolase class I"/>
    <property type="match status" value="1"/>
</dbReference>
<dbReference type="PANTHER" id="PTHR30304:SF0">
    <property type="entry name" value="D-TAGATOSE-1,6-BISPHOSPHATE ALDOLASE SUBUNIT GATY-RELATED"/>
    <property type="match status" value="1"/>
</dbReference>
<dbReference type="InterPro" id="IPR050246">
    <property type="entry name" value="Class_II_FBP_aldolase"/>
</dbReference>
<reference evidence="4 5" key="1">
    <citation type="submission" date="2020-07" db="EMBL/GenBank/DDBJ databases">
        <authorList>
            <person name="Hilgarth M."/>
            <person name="Werum V."/>
            <person name="Vogel R.F."/>
        </authorList>
    </citation>
    <scope>NUCLEOTIDE SEQUENCE [LARGE SCALE GENOMIC DNA]</scope>
    <source>
        <strain evidence="4 5">DSM 28961</strain>
    </source>
</reference>
<sequence>MYTSMKSMLKKANANHYAVLAINAFNLETCKAIIDVAEENRAPIIIDLLQEHLEKHIDYKYMAEGIKKMCQDSSIEVAINLDHGKHVPHVKQVLQQGMLSVMIDASTHEFEENIAITKEIVKLAEIYDASVEAEVGHMGSVAEGNWTVDSMYTNPDEAIRFIQETGVDCLAISFGTTHGDYPENYIPEFRFDIVEQIKKATHLPLVIHGGSGAGEENLLQSIKSGINKINIGTDIMKAQREYVRQAIKVDNDIEYPTLIHGTIQAAKDEIQKYLNLSGSINQSL</sequence>
<feature type="active site" description="Proton donor" evidence="1">
    <location>
        <position position="82"/>
    </location>
</feature>
<feature type="binding site" evidence="2">
    <location>
        <begin position="209"/>
        <end position="211"/>
    </location>
    <ligand>
        <name>dihydroxyacetone phosphate</name>
        <dbReference type="ChEBI" id="CHEBI:57642"/>
    </ligand>
</feature>